<evidence type="ECO:0000313" key="4">
    <source>
        <dbReference type="Proteomes" id="UP000000310"/>
    </source>
</evidence>
<gene>
    <name evidence="3" type="ordered locus">Pedsa_1188</name>
</gene>
<dbReference type="eggNOG" id="COG1082">
    <property type="taxonomic scope" value="Bacteria"/>
</dbReference>
<evidence type="ECO:0000259" key="2">
    <source>
        <dbReference type="Pfam" id="PF01261"/>
    </source>
</evidence>
<dbReference type="Pfam" id="PF01261">
    <property type="entry name" value="AP_endonuc_2"/>
    <property type="match status" value="1"/>
</dbReference>
<dbReference type="PANTHER" id="PTHR12110:SF53">
    <property type="entry name" value="BLR5974 PROTEIN"/>
    <property type="match status" value="1"/>
</dbReference>
<dbReference type="Gene3D" id="3.20.20.150">
    <property type="entry name" value="Divalent-metal-dependent TIM barrel enzymes"/>
    <property type="match status" value="1"/>
</dbReference>
<dbReference type="KEGG" id="psn:Pedsa_1188"/>
<keyword evidence="4" id="KW-1185">Reference proteome</keyword>
<dbReference type="GO" id="GO:0016853">
    <property type="term" value="F:isomerase activity"/>
    <property type="evidence" value="ECO:0007669"/>
    <property type="project" value="UniProtKB-KW"/>
</dbReference>
<keyword evidence="3" id="KW-0413">Isomerase</keyword>
<feature type="chain" id="PRO_5003260342" evidence="1">
    <location>
        <begin position="22"/>
        <end position="312"/>
    </location>
</feature>
<sequence>MILRLKVLAIVAITVIQSALAKNTKSPEPFKLGYSLSINKITLEELNKAKAAGIDYIEISGLGTLIDKDTKQIKLSDKELEYRMKFIKTVSDQSGIKVWSLHMPFGKDDDISLGDDEQRNRVIANHQKIIEHAAVLKPQIILFHPSWYLGLNERELRKSQMIKSAVELNKSVKKIGAQMVIENMLGPKLLKSAEQERPLCRSVEEVTELMARLPKDIYAAVDMNHIKEPEKLIDALGARLKSVHIADGDGLAERHYFPCSGQGKNDWNAIFSALYKAGYKGAFMYESAYPSLEEMKSCFDTLYRNYVSSLGK</sequence>
<dbReference type="SUPFAM" id="SSF51658">
    <property type="entry name" value="Xylose isomerase-like"/>
    <property type="match status" value="1"/>
</dbReference>
<name>F0SCZ9_PSESL</name>
<dbReference type="InterPro" id="IPR036237">
    <property type="entry name" value="Xyl_isomerase-like_sf"/>
</dbReference>
<dbReference type="InterPro" id="IPR013022">
    <property type="entry name" value="Xyl_isomerase-like_TIM-brl"/>
</dbReference>
<protein>
    <submittedName>
        <fullName evidence="3">Xylose isomerase domain-containing protein TIM barrel</fullName>
    </submittedName>
</protein>
<feature type="signal peptide" evidence="1">
    <location>
        <begin position="1"/>
        <end position="21"/>
    </location>
</feature>
<dbReference type="RefSeq" id="WP_013632255.1">
    <property type="nucleotide sequence ID" value="NC_015177.1"/>
</dbReference>
<reference evidence="4" key="2">
    <citation type="submission" date="2011-02" db="EMBL/GenBank/DDBJ databases">
        <title>The complete genome of Pedobacter saltans DSM 12145.</title>
        <authorList>
            <consortium name="US DOE Joint Genome Institute (JGI-PGF)"/>
            <person name="Lucas S."/>
            <person name="Copeland A."/>
            <person name="Lapidus A."/>
            <person name="Bruce D."/>
            <person name="Goodwin L."/>
            <person name="Pitluck S."/>
            <person name="Kyrpides N."/>
            <person name="Mavromatis K."/>
            <person name="Pagani I."/>
            <person name="Ivanova N."/>
            <person name="Ovchinnikova G."/>
            <person name="Lu M."/>
            <person name="Detter J.C."/>
            <person name="Han C."/>
            <person name="Land M."/>
            <person name="Hauser L."/>
            <person name="Markowitz V."/>
            <person name="Cheng J.-F."/>
            <person name="Hugenholtz P."/>
            <person name="Woyke T."/>
            <person name="Wu D."/>
            <person name="Tindall B."/>
            <person name="Pomrenke H.G."/>
            <person name="Brambilla E."/>
            <person name="Klenk H.-P."/>
            <person name="Eisen J.A."/>
        </authorList>
    </citation>
    <scope>NUCLEOTIDE SEQUENCE [LARGE SCALE GENOMIC DNA]</scope>
    <source>
        <strain evidence="4">ATCC 51119 / DSM 12145 / JCM 21818 / LMG 10337 / NBRC 100064 / NCIMB 13643</strain>
    </source>
</reference>
<dbReference type="OrthoDB" id="9801960at2"/>
<dbReference type="EMBL" id="CP002545">
    <property type="protein sequence ID" value="ADY51756.1"/>
    <property type="molecule type" value="Genomic_DNA"/>
</dbReference>
<evidence type="ECO:0000313" key="3">
    <source>
        <dbReference type="EMBL" id="ADY51756.1"/>
    </source>
</evidence>
<keyword evidence="1" id="KW-0732">Signal</keyword>
<reference evidence="3 4" key="1">
    <citation type="journal article" date="2011" name="Stand. Genomic Sci.">
        <title>Complete genome sequence of the gliding, heparinolytic Pedobacter saltans type strain (113).</title>
        <authorList>
            <person name="Liolios K."/>
            <person name="Sikorski J."/>
            <person name="Lu M."/>
            <person name="Nolan M."/>
            <person name="Lapidus A."/>
            <person name="Lucas S."/>
            <person name="Hammon N."/>
            <person name="Deshpande S."/>
            <person name="Cheng J.F."/>
            <person name="Tapia R."/>
            <person name="Han C."/>
            <person name="Goodwin L."/>
            <person name="Pitluck S."/>
            <person name="Huntemann M."/>
            <person name="Ivanova N."/>
            <person name="Pagani I."/>
            <person name="Mavromatis K."/>
            <person name="Ovchinikova G."/>
            <person name="Pati A."/>
            <person name="Chen A."/>
            <person name="Palaniappan K."/>
            <person name="Land M."/>
            <person name="Hauser L."/>
            <person name="Brambilla E.M."/>
            <person name="Kotsyurbenko O."/>
            <person name="Rohde M."/>
            <person name="Tindall B.J."/>
            <person name="Abt B."/>
            <person name="Goker M."/>
            <person name="Detter J.C."/>
            <person name="Woyke T."/>
            <person name="Bristow J."/>
            <person name="Eisen J.A."/>
            <person name="Markowitz V."/>
            <person name="Hugenholtz P."/>
            <person name="Klenk H.P."/>
            <person name="Kyrpides N.C."/>
        </authorList>
    </citation>
    <scope>NUCLEOTIDE SEQUENCE [LARGE SCALE GENOMIC DNA]</scope>
    <source>
        <strain evidence="4">ATCC 51119 / DSM 12145 / JCM 21818 / LMG 10337 / NBRC 100064 / NCIMB 13643</strain>
    </source>
</reference>
<proteinExistence type="predicted"/>
<dbReference type="Proteomes" id="UP000000310">
    <property type="component" value="Chromosome"/>
</dbReference>
<dbReference type="PANTHER" id="PTHR12110">
    <property type="entry name" value="HYDROXYPYRUVATE ISOMERASE"/>
    <property type="match status" value="1"/>
</dbReference>
<dbReference type="HOGENOM" id="CLU_891002_0_0_10"/>
<feature type="domain" description="Xylose isomerase-like TIM barrel" evidence="2">
    <location>
        <begin position="47"/>
        <end position="289"/>
    </location>
</feature>
<accession>F0SCZ9</accession>
<dbReference type="AlphaFoldDB" id="F0SCZ9"/>
<dbReference type="InterPro" id="IPR050312">
    <property type="entry name" value="IolE/XylAMocC-like"/>
</dbReference>
<dbReference type="STRING" id="762903.Pedsa_1188"/>
<evidence type="ECO:0000256" key="1">
    <source>
        <dbReference type="SAM" id="SignalP"/>
    </source>
</evidence>
<organism evidence="3 4">
    <name type="scientific">Pseudopedobacter saltans (strain ATCC 51119 / DSM 12145 / JCM 21818 / CCUG 39354 / LMG 10337 / NBRC 100064 / NCIMB 13643)</name>
    <name type="common">Pedobacter saltans</name>
    <dbReference type="NCBI Taxonomy" id="762903"/>
    <lineage>
        <taxon>Bacteria</taxon>
        <taxon>Pseudomonadati</taxon>
        <taxon>Bacteroidota</taxon>
        <taxon>Sphingobacteriia</taxon>
        <taxon>Sphingobacteriales</taxon>
        <taxon>Sphingobacteriaceae</taxon>
        <taxon>Pseudopedobacter</taxon>
    </lineage>
</organism>